<keyword evidence="3" id="KW-1185">Reference proteome</keyword>
<dbReference type="InterPro" id="IPR024311">
    <property type="entry name" value="Lipocalin-like"/>
</dbReference>
<evidence type="ECO:0000313" key="2">
    <source>
        <dbReference type="EMBL" id="AUP77508.1"/>
    </source>
</evidence>
<dbReference type="EMBL" id="CP025791">
    <property type="protein sequence ID" value="AUP77508.1"/>
    <property type="molecule type" value="Genomic_DNA"/>
</dbReference>
<dbReference type="Pfam" id="PF13648">
    <property type="entry name" value="Lipocalin_4"/>
    <property type="match status" value="1"/>
</dbReference>
<accession>A0A2K9PKZ1</accession>
<dbReference type="KEGG" id="fek:C1H87_01740"/>
<dbReference type="AlphaFoldDB" id="A0A2K9PKZ1"/>
<protein>
    <recommendedName>
        <fullName evidence="1">Lipocalin-like domain-containing protein</fullName>
    </recommendedName>
</protein>
<reference evidence="2 3" key="1">
    <citation type="submission" date="2018-01" db="EMBL/GenBank/DDBJ databases">
        <title>Complete genome sequence of Flavivirga eckloniae ECD14 isolated from seaweed Ecklonia cava.</title>
        <authorList>
            <person name="Lee J.H."/>
            <person name="Baik K.S."/>
            <person name="Seong C.N."/>
        </authorList>
    </citation>
    <scope>NUCLEOTIDE SEQUENCE [LARGE SCALE GENOMIC DNA]</scope>
    <source>
        <strain evidence="2 3">ECD14</strain>
    </source>
</reference>
<name>A0A2K9PKZ1_9FLAO</name>
<organism evidence="2 3">
    <name type="scientific">Flavivirga eckloniae</name>
    <dbReference type="NCBI Taxonomy" id="1803846"/>
    <lineage>
        <taxon>Bacteria</taxon>
        <taxon>Pseudomonadati</taxon>
        <taxon>Bacteroidota</taxon>
        <taxon>Flavobacteriia</taxon>
        <taxon>Flavobacteriales</taxon>
        <taxon>Flavobacteriaceae</taxon>
        <taxon>Flavivirga</taxon>
    </lineage>
</organism>
<feature type="domain" description="Lipocalin-like" evidence="1">
    <location>
        <begin position="31"/>
        <end position="123"/>
    </location>
</feature>
<evidence type="ECO:0000313" key="3">
    <source>
        <dbReference type="Proteomes" id="UP000235826"/>
    </source>
</evidence>
<gene>
    <name evidence="2" type="ORF">C1H87_01740</name>
</gene>
<dbReference type="Proteomes" id="UP000235826">
    <property type="component" value="Chromosome"/>
</dbReference>
<evidence type="ECO:0000259" key="1">
    <source>
        <dbReference type="Pfam" id="PF13648"/>
    </source>
</evidence>
<proteinExistence type="predicted"/>
<sequence length="139" mass="16116">MKRLTTLFIAFALVLTVFCSNGYSERSNKFIIGTWKVISDVEDDEEFVKRTDCDVLYTFTQNTITIEEFTGENCKGLVQNLNNTWPYSIANNVIVGFNVEESQEVISTYDYEIVELTDTTLKIKYEEEGYVNRITMTRQ</sequence>
<dbReference type="RefSeq" id="WP_102754168.1">
    <property type="nucleotide sequence ID" value="NZ_CP025791.1"/>
</dbReference>